<dbReference type="PANTHER" id="PTHR43537">
    <property type="entry name" value="TRANSCRIPTIONAL REGULATOR, GNTR FAMILY"/>
    <property type="match status" value="1"/>
</dbReference>
<dbReference type="RefSeq" id="WP_132583010.1">
    <property type="nucleotide sequence ID" value="NZ_SMAJ01000008.1"/>
</dbReference>
<dbReference type="Gene3D" id="1.10.10.10">
    <property type="entry name" value="Winged helix-like DNA-binding domain superfamily/Winged helix DNA-binding domain"/>
    <property type="match status" value="1"/>
</dbReference>
<dbReference type="PROSITE" id="PS50949">
    <property type="entry name" value="HTH_GNTR"/>
    <property type="match status" value="1"/>
</dbReference>
<reference evidence="5 6" key="1">
    <citation type="submission" date="2019-03" db="EMBL/GenBank/DDBJ databases">
        <title>Genomic Encyclopedia of Type Strains, Phase IV (KMG-IV): sequencing the most valuable type-strain genomes for metagenomic binning, comparative biology and taxonomic classification.</title>
        <authorList>
            <person name="Goeker M."/>
        </authorList>
    </citation>
    <scope>NUCLEOTIDE SEQUENCE [LARGE SCALE GENOMIC DNA]</scope>
    <source>
        <strain evidence="5 6">DSM 24591</strain>
    </source>
</reference>
<sequence length="225" mass="25370">MDYWSKISAVDLGKTASTADVIYNALRDAIIRGDMPEGETLRQDNIAQIFNVSRIPVREALKRLEAQGLATSVRYKGVVVASMSTSEISEIFEFRALVEPKVIELAVPLMSKESLEKAQAYCDEFAAETEPARWGDINRLFHTALYADSGRPYYLSVIDKTNDRVERYIRAQLDLTHGMERARADHQQIMDACFRRDAKAAARATREHIVNAGKSLVAFLRKRAD</sequence>
<dbReference type="InterPro" id="IPR011711">
    <property type="entry name" value="GntR_C"/>
</dbReference>
<comment type="caution">
    <text evidence="5">The sequence shown here is derived from an EMBL/GenBank/DDBJ whole genome shotgun (WGS) entry which is preliminary data.</text>
</comment>
<evidence type="ECO:0000259" key="4">
    <source>
        <dbReference type="PROSITE" id="PS50949"/>
    </source>
</evidence>
<dbReference type="CDD" id="cd07377">
    <property type="entry name" value="WHTH_GntR"/>
    <property type="match status" value="1"/>
</dbReference>
<dbReference type="GO" id="GO:0003700">
    <property type="term" value="F:DNA-binding transcription factor activity"/>
    <property type="evidence" value="ECO:0007669"/>
    <property type="project" value="InterPro"/>
</dbReference>
<dbReference type="InterPro" id="IPR008920">
    <property type="entry name" value="TF_FadR/GntR_C"/>
</dbReference>
<keyword evidence="1" id="KW-0805">Transcription regulation</keyword>
<dbReference type="PANTHER" id="PTHR43537:SF41">
    <property type="entry name" value="TRANSCRIPTIONAL REGULATORY PROTEIN"/>
    <property type="match status" value="1"/>
</dbReference>
<evidence type="ECO:0000256" key="1">
    <source>
        <dbReference type="ARBA" id="ARBA00023015"/>
    </source>
</evidence>
<evidence type="ECO:0000313" key="5">
    <source>
        <dbReference type="EMBL" id="TCT06417.1"/>
    </source>
</evidence>
<evidence type="ECO:0000313" key="6">
    <source>
        <dbReference type="Proteomes" id="UP000295525"/>
    </source>
</evidence>
<dbReference type="SUPFAM" id="SSF46785">
    <property type="entry name" value="Winged helix' DNA-binding domain"/>
    <property type="match status" value="1"/>
</dbReference>
<dbReference type="Proteomes" id="UP000295525">
    <property type="component" value="Unassembled WGS sequence"/>
</dbReference>
<dbReference type="InterPro" id="IPR036390">
    <property type="entry name" value="WH_DNA-bd_sf"/>
</dbReference>
<organism evidence="5 6">
    <name type="scientific">Paralcaligenes ureilyticus</name>
    <dbReference type="NCBI Taxonomy" id="627131"/>
    <lineage>
        <taxon>Bacteria</taxon>
        <taxon>Pseudomonadati</taxon>
        <taxon>Pseudomonadota</taxon>
        <taxon>Betaproteobacteria</taxon>
        <taxon>Burkholderiales</taxon>
        <taxon>Alcaligenaceae</taxon>
        <taxon>Paralcaligenes</taxon>
    </lineage>
</organism>
<dbReference type="Pfam" id="PF00392">
    <property type="entry name" value="GntR"/>
    <property type="match status" value="1"/>
</dbReference>
<dbReference type="GO" id="GO:0003677">
    <property type="term" value="F:DNA binding"/>
    <property type="evidence" value="ECO:0007669"/>
    <property type="project" value="UniProtKB-KW"/>
</dbReference>
<dbReference type="SMART" id="SM00895">
    <property type="entry name" value="FCD"/>
    <property type="match status" value="1"/>
</dbReference>
<dbReference type="Pfam" id="PF07729">
    <property type="entry name" value="FCD"/>
    <property type="match status" value="1"/>
</dbReference>
<evidence type="ECO:0000256" key="3">
    <source>
        <dbReference type="ARBA" id="ARBA00023163"/>
    </source>
</evidence>
<dbReference type="InterPro" id="IPR000524">
    <property type="entry name" value="Tscrpt_reg_HTH_GntR"/>
</dbReference>
<keyword evidence="6" id="KW-1185">Reference proteome</keyword>
<dbReference type="Gene3D" id="1.20.120.530">
    <property type="entry name" value="GntR ligand-binding domain-like"/>
    <property type="match status" value="1"/>
</dbReference>
<dbReference type="SMART" id="SM00345">
    <property type="entry name" value="HTH_GNTR"/>
    <property type="match status" value="1"/>
</dbReference>
<dbReference type="AlphaFoldDB" id="A0A4R3M4T7"/>
<feature type="domain" description="HTH gntR-type" evidence="4">
    <location>
        <begin position="16"/>
        <end position="83"/>
    </location>
</feature>
<dbReference type="InterPro" id="IPR036388">
    <property type="entry name" value="WH-like_DNA-bd_sf"/>
</dbReference>
<keyword evidence="3" id="KW-0804">Transcription</keyword>
<protein>
    <submittedName>
        <fullName evidence="5">GntR family transcriptional regulator</fullName>
    </submittedName>
</protein>
<keyword evidence="2" id="KW-0238">DNA-binding</keyword>
<proteinExistence type="predicted"/>
<evidence type="ECO:0000256" key="2">
    <source>
        <dbReference type="ARBA" id="ARBA00023125"/>
    </source>
</evidence>
<gene>
    <name evidence="5" type="ORF">EDC26_108153</name>
</gene>
<accession>A0A4R3M4T7</accession>
<name>A0A4R3M4T7_9BURK</name>
<dbReference type="EMBL" id="SMAJ01000008">
    <property type="protein sequence ID" value="TCT06417.1"/>
    <property type="molecule type" value="Genomic_DNA"/>
</dbReference>
<dbReference type="SUPFAM" id="SSF48008">
    <property type="entry name" value="GntR ligand-binding domain-like"/>
    <property type="match status" value="1"/>
</dbReference>
<dbReference type="OrthoDB" id="9799812at2"/>